<sequence length="160" mass="17629">MSVQPVGQIEDRKTDCVEVLPWELLGSLSPSFTATRDRILSIDVEVIIMTVTSTADPVVVKIESNLYCHLQENSRPGLVNAAIVILSMVLLIPLEVWTGIQLYRCRSIRIGEDFRQYLTVYLRIAACTVVAAAAFGVNGRISHIRHPAGLVTQFGSKAPH</sequence>
<evidence type="ECO:0000256" key="1">
    <source>
        <dbReference type="SAM" id="Phobius"/>
    </source>
</evidence>
<organism evidence="2 3">
    <name type="scientific">Leucocoprinus leucothites</name>
    <dbReference type="NCBI Taxonomy" id="201217"/>
    <lineage>
        <taxon>Eukaryota</taxon>
        <taxon>Fungi</taxon>
        <taxon>Dikarya</taxon>
        <taxon>Basidiomycota</taxon>
        <taxon>Agaricomycotina</taxon>
        <taxon>Agaricomycetes</taxon>
        <taxon>Agaricomycetidae</taxon>
        <taxon>Agaricales</taxon>
        <taxon>Agaricineae</taxon>
        <taxon>Agaricaceae</taxon>
        <taxon>Leucocoprinus</taxon>
    </lineage>
</organism>
<name>A0A8H5G7R2_9AGAR</name>
<feature type="transmembrane region" description="Helical" evidence="1">
    <location>
        <begin position="78"/>
        <end position="100"/>
    </location>
</feature>
<comment type="caution">
    <text evidence="2">The sequence shown here is derived from an EMBL/GenBank/DDBJ whole genome shotgun (WGS) entry which is preliminary data.</text>
</comment>
<keyword evidence="1" id="KW-0812">Transmembrane</keyword>
<accession>A0A8H5G7R2</accession>
<protein>
    <submittedName>
        <fullName evidence="2">Uncharacterized protein</fullName>
    </submittedName>
</protein>
<reference evidence="2 3" key="1">
    <citation type="journal article" date="2020" name="ISME J.">
        <title>Uncovering the hidden diversity of litter-decomposition mechanisms in mushroom-forming fungi.</title>
        <authorList>
            <person name="Floudas D."/>
            <person name="Bentzer J."/>
            <person name="Ahren D."/>
            <person name="Johansson T."/>
            <person name="Persson P."/>
            <person name="Tunlid A."/>
        </authorList>
    </citation>
    <scope>NUCLEOTIDE SEQUENCE [LARGE SCALE GENOMIC DNA]</scope>
    <source>
        <strain evidence="2 3">CBS 146.42</strain>
    </source>
</reference>
<proteinExistence type="predicted"/>
<dbReference type="Proteomes" id="UP000559027">
    <property type="component" value="Unassembled WGS sequence"/>
</dbReference>
<evidence type="ECO:0000313" key="2">
    <source>
        <dbReference type="EMBL" id="KAF5359740.1"/>
    </source>
</evidence>
<gene>
    <name evidence="2" type="ORF">D9756_003441</name>
</gene>
<feature type="transmembrane region" description="Helical" evidence="1">
    <location>
        <begin position="120"/>
        <end position="137"/>
    </location>
</feature>
<keyword evidence="3" id="KW-1185">Reference proteome</keyword>
<keyword evidence="1" id="KW-1133">Transmembrane helix</keyword>
<dbReference type="AlphaFoldDB" id="A0A8H5G7R2"/>
<dbReference type="EMBL" id="JAACJO010000004">
    <property type="protein sequence ID" value="KAF5359740.1"/>
    <property type="molecule type" value="Genomic_DNA"/>
</dbReference>
<dbReference type="OrthoDB" id="2896404at2759"/>
<keyword evidence="1" id="KW-0472">Membrane</keyword>
<evidence type="ECO:0000313" key="3">
    <source>
        <dbReference type="Proteomes" id="UP000559027"/>
    </source>
</evidence>